<dbReference type="RefSeq" id="WP_185031853.1">
    <property type="nucleotide sequence ID" value="NZ_BNBN01000001.1"/>
</dbReference>
<evidence type="ECO:0000256" key="1">
    <source>
        <dbReference type="SAM" id="Phobius"/>
    </source>
</evidence>
<reference evidence="3 4" key="1">
    <citation type="submission" date="2020-08" db="EMBL/GenBank/DDBJ databases">
        <title>Genomic Encyclopedia of Type Strains, Phase IV (KMG-IV): sequencing the most valuable type-strain genomes for metagenomic binning, comparative biology and taxonomic classification.</title>
        <authorList>
            <person name="Goeker M."/>
        </authorList>
    </citation>
    <scope>NUCLEOTIDE SEQUENCE [LARGE SCALE GENOMIC DNA]</scope>
    <source>
        <strain evidence="3 4">DSM 40141</strain>
    </source>
</reference>
<feature type="chain" id="PRO_5030931125" evidence="2">
    <location>
        <begin position="25"/>
        <end position="248"/>
    </location>
</feature>
<keyword evidence="1" id="KW-1133">Transmembrane helix</keyword>
<keyword evidence="2" id="KW-0732">Signal</keyword>
<accession>A0A7X0LRH0</accession>
<dbReference type="Proteomes" id="UP000540423">
    <property type="component" value="Unassembled WGS sequence"/>
</dbReference>
<feature type="signal peptide" evidence="2">
    <location>
        <begin position="1"/>
        <end position="24"/>
    </location>
</feature>
<keyword evidence="4" id="KW-1185">Reference proteome</keyword>
<comment type="caution">
    <text evidence="3">The sequence shown here is derived from an EMBL/GenBank/DDBJ whole genome shotgun (WGS) entry which is preliminary data.</text>
</comment>
<name>A0A7X0LRH0_9ACTN</name>
<evidence type="ECO:0000256" key="2">
    <source>
        <dbReference type="SAM" id="SignalP"/>
    </source>
</evidence>
<organism evidence="3 4">
    <name type="scientific">Streptomyces candidus</name>
    <dbReference type="NCBI Taxonomy" id="67283"/>
    <lineage>
        <taxon>Bacteria</taxon>
        <taxon>Bacillati</taxon>
        <taxon>Actinomycetota</taxon>
        <taxon>Actinomycetes</taxon>
        <taxon>Kitasatosporales</taxon>
        <taxon>Streptomycetaceae</taxon>
        <taxon>Streptomyces</taxon>
    </lineage>
</organism>
<keyword evidence="1" id="KW-0812">Transmembrane</keyword>
<gene>
    <name evidence="3" type="ORF">HNQ79_003426</name>
</gene>
<feature type="transmembrane region" description="Helical" evidence="1">
    <location>
        <begin position="218"/>
        <end position="238"/>
    </location>
</feature>
<proteinExistence type="predicted"/>
<protein>
    <submittedName>
        <fullName evidence="3">Uncharacterized protein</fullName>
    </submittedName>
</protein>
<evidence type="ECO:0000313" key="3">
    <source>
        <dbReference type="EMBL" id="MBB6436951.1"/>
    </source>
</evidence>
<evidence type="ECO:0000313" key="4">
    <source>
        <dbReference type="Proteomes" id="UP000540423"/>
    </source>
</evidence>
<dbReference type="EMBL" id="JACHEM010000008">
    <property type="protein sequence ID" value="MBB6436951.1"/>
    <property type="molecule type" value="Genomic_DNA"/>
</dbReference>
<dbReference type="AlphaFoldDB" id="A0A7X0LRH0"/>
<sequence>MRLRRALVLGVTVATLAPAPAAVASVPRPVAADQQQPTCGDPHSADFPLGTRLHGGPYTYQPGGDSGEWYVDLTNTTGAACHDIHPVLVLVDDGRHLRPEHVRAEFQDAGTGAWHALRFHHTDRDELVGVFEETTPGFTVGPGRTLSVKVRLGFTGDARANTVVANAAVVHRKGDDGEWVGESGDYRFAVDPDEVTGGRAHSEGAGGLELARTGQGPLLGFGAGAVALLLGGGSLVVGSRRLRPLPKR</sequence>
<keyword evidence="1" id="KW-0472">Membrane</keyword>